<dbReference type="InterPro" id="IPR002126">
    <property type="entry name" value="Cadherin-like_dom"/>
</dbReference>
<feature type="domain" description="Cadherin" evidence="18">
    <location>
        <begin position="29"/>
        <end position="103"/>
    </location>
</feature>
<dbReference type="Gene3D" id="4.10.900.10">
    <property type="entry name" value="TCF3-CBD (Catenin binding domain)"/>
    <property type="match status" value="1"/>
</dbReference>
<evidence type="ECO:0000256" key="14">
    <source>
        <dbReference type="PROSITE-ProRule" id="PRU00043"/>
    </source>
</evidence>
<dbReference type="GO" id="GO:0055113">
    <property type="term" value="P:epiboly involved in gastrulation with mouth forming second"/>
    <property type="evidence" value="ECO:0007669"/>
    <property type="project" value="UniProtKB-ARBA"/>
</dbReference>
<accession>A0A4U5UTC7</accession>
<dbReference type="GO" id="GO:0008013">
    <property type="term" value="F:beta-catenin binding"/>
    <property type="evidence" value="ECO:0007669"/>
    <property type="project" value="TreeGrafter"/>
</dbReference>
<evidence type="ECO:0000256" key="12">
    <source>
        <dbReference type="ARBA" id="ARBA00023136"/>
    </source>
</evidence>
<dbReference type="GO" id="GO:0016342">
    <property type="term" value="C:catenin complex"/>
    <property type="evidence" value="ECO:0007669"/>
    <property type="project" value="TreeGrafter"/>
</dbReference>
<dbReference type="FunFam" id="2.60.40.60:FF:000019">
    <property type="entry name" value="Cadherin 2"/>
    <property type="match status" value="1"/>
</dbReference>
<dbReference type="Gene3D" id="2.60.40.60">
    <property type="entry name" value="Cadherins"/>
    <property type="match status" value="5"/>
</dbReference>
<evidence type="ECO:0000256" key="6">
    <source>
        <dbReference type="ARBA" id="ARBA00022723"/>
    </source>
</evidence>
<dbReference type="AlphaFoldDB" id="A0A4U5UTC7"/>
<evidence type="ECO:0000256" key="4">
    <source>
        <dbReference type="ARBA" id="ARBA00022490"/>
    </source>
</evidence>
<keyword evidence="9 14" id="KW-0106">Calcium</keyword>
<dbReference type="GO" id="GO:0005912">
    <property type="term" value="C:adherens junction"/>
    <property type="evidence" value="ECO:0007669"/>
    <property type="project" value="TreeGrafter"/>
</dbReference>
<dbReference type="STRING" id="240159.A0A4U5UTC7"/>
<keyword evidence="13" id="KW-0325">Glycoprotein</keyword>
<evidence type="ECO:0000256" key="17">
    <source>
        <dbReference type="SAM" id="Phobius"/>
    </source>
</evidence>
<dbReference type="GO" id="GO:0045296">
    <property type="term" value="F:cadherin binding"/>
    <property type="evidence" value="ECO:0007669"/>
    <property type="project" value="TreeGrafter"/>
</dbReference>
<dbReference type="GO" id="GO:0007156">
    <property type="term" value="P:homophilic cell adhesion via plasma membrane adhesion molecules"/>
    <property type="evidence" value="ECO:0007669"/>
    <property type="project" value="InterPro"/>
</dbReference>
<dbReference type="EMBL" id="CM014087">
    <property type="protein sequence ID" value="TKS77810.1"/>
    <property type="molecule type" value="Genomic_DNA"/>
</dbReference>
<protein>
    <submittedName>
        <fullName evidence="19">Cadherin-like protein 26</fullName>
    </submittedName>
</protein>
<dbReference type="Proteomes" id="UP000298787">
    <property type="component" value="Chromosome 10"/>
</dbReference>
<evidence type="ECO:0000256" key="8">
    <source>
        <dbReference type="ARBA" id="ARBA00022737"/>
    </source>
</evidence>
<keyword evidence="7" id="KW-0732">Signal</keyword>
<dbReference type="CDD" id="cd11304">
    <property type="entry name" value="Cadherin_repeat"/>
    <property type="match status" value="3"/>
</dbReference>
<keyword evidence="3" id="KW-1003">Cell membrane</keyword>
<dbReference type="PANTHER" id="PTHR24027">
    <property type="entry name" value="CADHERIN-23"/>
    <property type="match status" value="1"/>
</dbReference>
<organism evidence="19 20">
    <name type="scientific">Collichthys lucidus</name>
    <name type="common">Big head croaker</name>
    <name type="synonym">Sciaena lucida</name>
    <dbReference type="NCBI Taxonomy" id="240159"/>
    <lineage>
        <taxon>Eukaryota</taxon>
        <taxon>Metazoa</taxon>
        <taxon>Chordata</taxon>
        <taxon>Craniata</taxon>
        <taxon>Vertebrata</taxon>
        <taxon>Euteleostomi</taxon>
        <taxon>Actinopterygii</taxon>
        <taxon>Neopterygii</taxon>
        <taxon>Teleostei</taxon>
        <taxon>Neoteleostei</taxon>
        <taxon>Acanthomorphata</taxon>
        <taxon>Eupercaria</taxon>
        <taxon>Sciaenidae</taxon>
        <taxon>Collichthys</taxon>
    </lineage>
</organism>
<keyword evidence="11 17" id="KW-1133">Transmembrane helix</keyword>
<dbReference type="InterPro" id="IPR000233">
    <property type="entry name" value="Cadherin_Y-type_LIR"/>
</dbReference>
<gene>
    <name evidence="19" type="ORF">D9C73_011901</name>
</gene>
<dbReference type="PRINTS" id="PR00205">
    <property type="entry name" value="CADHERIN"/>
</dbReference>
<dbReference type="GO" id="GO:0016339">
    <property type="term" value="P:calcium-dependent cell-cell adhesion via plasma membrane cell adhesion molecules"/>
    <property type="evidence" value="ECO:0007669"/>
    <property type="project" value="TreeGrafter"/>
</dbReference>
<comment type="function">
    <text evidence="16">Cadherins are calcium-dependent cell adhesion proteins.</text>
</comment>
<evidence type="ECO:0000256" key="2">
    <source>
        <dbReference type="ARBA" id="ARBA00004496"/>
    </source>
</evidence>
<feature type="domain" description="Cadherin" evidence="18">
    <location>
        <begin position="417"/>
        <end position="506"/>
    </location>
</feature>
<feature type="domain" description="Cadherin" evidence="18">
    <location>
        <begin position="303"/>
        <end position="400"/>
    </location>
</feature>
<feature type="domain" description="Cadherin" evidence="18">
    <location>
        <begin position="172"/>
        <end position="292"/>
    </location>
</feature>
<dbReference type="SMART" id="SM00112">
    <property type="entry name" value="CA"/>
    <property type="match status" value="3"/>
</dbReference>
<keyword evidence="6" id="KW-0479">Metal-binding</keyword>
<sequence>MALAESHGGRKRRSKRMFNNMTSEHEHEFRISGMGVDREPKNIFYIDKNTGDVFARKKIDREVHYRPFHIKFDIYHPHKNKPLDKALAFDVEIKDINDNAPTFTEPKIQVNVGENKLEGYLPVQLQAMDRDQEDTPNSRITISLVSQTPEEPKIELEQIDSRMAQLILKGCFDYDYHGEVDESATKHDLLRVGVDDKDTPQTDGWRAEYYFISGNEDKNYEIVTDNITNEGILSVIKGKDFERTTLTTLQIGVKNKQALWVCKDKPTDAAGTIEDSVNVTIKVIDVNDPPEFKNNPADVYQKEEEAPGKVLFTPVVVDVDSDESAIRYEVLDDPAGWVSIDKKTGQVKSVKKMDRESPFLNGTSIYKVIIGAIDDGEPPTTGTGTVLIHLGDVNDNTPLLVNKSVIMCGNTDNKVMVAAKDTDIHPFSGPFTFTLGGDTKTKEDWELSPDFGEEVGIVSQKTLPYGNYSVPLVIQDQQNMVGHDTLEVIVCDCGNNDVCRDTLPISTSFGVPGIGLIIASLLLFLLLLIIFMCQCGMKDFNHIIQEEGNQTLIKYNQEGGGAECKTEPTLFLTPTNTVVVTNGIKQASAQALETLETLQSNSNMTSMGMRRQRDSLKNYGQTMRLYMIDGDHEDHPVYRPYNYAYEGQGSRSQSLDQLSLSNQGDDLKFVNDLGPKFKTLGGICQQIIKEKNIQL</sequence>
<dbReference type="PROSITE" id="PS00232">
    <property type="entry name" value="CADHERIN_1"/>
    <property type="match status" value="2"/>
</dbReference>
<evidence type="ECO:0000256" key="3">
    <source>
        <dbReference type="ARBA" id="ARBA00022475"/>
    </source>
</evidence>
<dbReference type="PANTHER" id="PTHR24027:SF78">
    <property type="entry name" value="CADHERIN-LIKE PROTEIN 26"/>
    <property type="match status" value="1"/>
</dbReference>
<evidence type="ECO:0000259" key="18">
    <source>
        <dbReference type="PROSITE" id="PS50268"/>
    </source>
</evidence>
<keyword evidence="10 15" id="KW-0130">Cell adhesion</keyword>
<dbReference type="SUPFAM" id="SSF49313">
    <property type="entry name" value="Cadherin-like"/>
    <property type="match status" value="4"/>
</dbReference>
<evidence type="ECO:0000256" key="15">
    <source>
        <dbReference type="RuleBase" id="RU003318"/>
    </source>
</evidence>
<dbReference type="GO" id="GO:0000902">
    <property type="term" value="P:cell morphogenesis"/>
    <property type="evidence" value="ECO:0007669"/>
    <property type="project" value="TreeGrafter"/>
</dbReference>
<reference evidence="19 20" key="1">
    <citation type="submission" date="2019-01" db="EMBL/GenBank/DDBJ databases">
        <title>Genome Assembly of Collichthys lucidus.</title>
        <authorList>
            <person name="Cai M."/>
            <person name="Xiao S."/>
        </authorList>
    </citation>
    <scope>NUCLEOTIDE SEQUENCE [LARGE SCALE GENOMIC DNA]</scope>
    <source>
        <strain evidence="19">JT15FE1705JMU</strain>
        <tissue evidence="19">Muscle</tissue>
    </source>
</reference>
<evidence type="ECO:0000313" key="20">
    <source>
        <dbReference type="Proteomes" id="UP000298787"/>
    </source>
</evidence>
<dbReference type="InterPro" id="IPR039808">
    <property type="entry name" value="Cadherin"/>
</dbReference>
<keyword evidence="4" id="KW-0963">Cytoplasm</keyword>
<dbReference type="GO" id="GO:0005737">
    <property type="term" value="C:cytoplasm"/>
    <property type="evidence" value="ECO:0007669"/>
    <property type="project" value="UniProtKB-SubCell"/>
</dbReference>
<dbReference type="GO" id="GO:0060027">
    <property type="term" value="P:convergent extension involved in gastrulation"/>
    <property type="evidence" value="ECO:0007669"/>
    <property type="project" value="UniProtKB-ARBA"/>
</dbReference>
<name>A0A4U5UTC7_COLLU</name>
<dbReference type="GO" id="GO:0016477">
    <property type="term" value="P:cell migration"/>
    <property type="evidence" value="ECO:0007669"/>
    <property type="project" value="TreeGrafter"/>
</dbReference>
<evidence type="ECO:0000313" key="19">
    <source>
        <dbReference type="EMBL" id="TKS77810.1"/>
    </source>
</evidence>
<proteinExistence type="predicted"/>
<dbReference type="FunFam" id="2.60.40.60:FF:000011">
    <property type="entry name" value="Cadherin 1"/>
    <property type="match status" value="1"/>
</dbReference>
<dbReference type="FunFam" id="2.60.40.60:FF:000095">
    <property type="entry name" value="Cadherin 13"/>
    <property type="match status" value="1"/>
</dbReference>
<dbReference type="PROSITE" id="PS50268">
    <property type="entry name" value="CADHERIN_2"/>
    <property type="match status" value="4"/>
</dbReference>
<evidence type="ECO:0000256" key="5">
    <source>
        <dbReference type="ARBA" id="ARBA00022692"/>
    </source>
</evidence>
<dbReference type="InterPro" id="IPR020894">
    <property type="entry name" value="Cadherin_CS"/>
</dbReference>
<feature type="transmembrane region" description="Helical" evidence="17">
    <location>
        <begin position="509"/>
        <end position="533"/>
    </location>
</feature>
<dbReference type="FunFam" id="2.60.40.60:FF:000031">
    <property type="entry name" value="Cadherin 3"/>
    <property type="match status" value="1"/>
</dbReference>
<dbReference type="GO" id="GO:0005509">
    <property type="term" value="F:calcium ion binding"/>
    <property type="evidence" value="ECO:0007669"/>
    <property type="project" value="UniProtKB-UniRule"/>
</dbReference>
<dbReference type="InterPro" id="IPR027397">
    <property type="entry name" value="Catenin-bd_sf"/>
</dbReference>
<keyword evidence="20" id="KW-1185">Reference proteome</keyword>
<evidence type="ECO:0000256" key="13">
    <source>
        <dbReference type="ARBA" id="ARBA00023180"/>
    </source>
</evidence>
<evidence type="ECO:0000256" key="10">
    <source>
        <dbReference type="ARBA" id="ARBA00022889"/>
    </source>
</evidence>
<dbReference type="Pfam" id="PF00028">
    <property type="entry name" value="Cadherin"/>
    <property type="match status" value="1"/>
</dbReference>
<keyword evidence="5 15" id="KW-0812">Transmembrane</keyword>
<evidence type="ECO:0000256" key="1">
    <source>
        <dbReference type="ARBA" id="ARBA00004251"/>
    </source>
</evidence>
<dbReference type="GO" id="GO:0044331">
    <property type="term" value="P:cell-cell adhesion mediated by cadherin"/>
    <property type="evidence" value="ECO:0007669"/>
    <property type="project" value="TreeGrafter"/>
</dbReference>
<dbReference type="Pfam" id="PF01049">
    <property type="entry name" value="CADH_Y-type_LIR"/>
    <property type="match status" value="1"/>
</dbReference>
<dbReference type="GO" id="GO:0034332">
    <property type="term" value="P:adherens junction organization"/>
    <property type="evidence" value="ECO:0007669"/>
    <property type="project" value="TreeGrafter"/>
</dbReference>
<dbReference type="GO" id="GO:0007043">
    <property type="term" value="P:cell-cell junction assembly"/>
    <property type="evidence" value="ECO:0007669"/>
    <property type="project" value="TreeGrafter"/>
</dbReference>
<keyword evidence="8" id="KW-0677">Repeat</keyword>
<keyword evidence="12 17" id="KW-0472">Membrane</keyword>
<dbReference type="PRINTS" id="PR01820">
    <property type="entry name" value="DESMOCOLLIN"/>
</dbReference>
<dbReference type="InterPro" id="IPR015919">
    <property type="entry name" value="Cadherin-like_sf"/>
</dbReference>
<comment type="subcellular location">
    <subcellularLocation>
        <location evidence="1 15">Cell membrane</location>
        <topology evidence="1 15">Single-pass type I membrane protein</topology>
    </subcellularLocation>
    <subcellularLocation>
        <location evidence="2">Cytoplasm</location>
    </subcellularLocation>
</comment>
<evidence type="ECO:0000256" key="16">
    <source>
        <dbReference type="RuleBase" id="RU004357"/>
    </source>
</evidence>
<evidence type="ECO:0000256" key="11">
    <source>
        <dbReference type="ARBA" id="ARBA00022989"/>
    </source>
</evidence>
<evidence type="ECO:0000256" key="7">
    <source>
        <dbReference type="ARBA" id="ARBA00022729"/>
    </source>
</evidence>
<evidence type="ECO:0000256" key="9">
    <source>
        <dbReference type="ARBA" id="ARBA00022837"/>
    </source>
</evidence>